<organism evidence="1 2">
    <name type="scientific">Paenibacillus dokdonensis</name>
    <dbReference type="NCBI Taxonomy" id="2567944"/>
    <lineage>
        <taxon>Bacteria</taxon>
        <taxon>Bacillati</taxon>
        <taxon>Bacillota</taxon>
        <taxon>Bacilli</taxon>
        <taxon>Bacillales</taxon>
        <taxon>Paenibacillaceae</taxon>
        <taxon>Paenibacillus</taxon>
    </lineage>
</organism>
<gene>
    <name evidence="1" type="ORF">P4H66_02875</name>
</gene>
<dbReference type="SUPFAM" id="SSF140500">
    <property type="entry name" value="BAS1536-like"/>
    <property type="match status" value="1"/>
</dbReference>
<dbReference type="Gene3D" id="4.10.280.10">
    <property type="entry name" value="Helix-loop-helix DNA-binding domain"/>
    <property type="match status" value="1"/>
</dbReference>
<dbReference type="Pfam" id="PF09388">
    <property type="entry name" value="SpoOE-like"/>
    <property type="match status" value="1"/>
</dbReference>
<protein>
    <submittedName>
        <fullName evidence="1">Aspartyl-phosphate phosphatase Spo0E family protein</fullName>
    </submittedName>
</protein>
<proteinExistence type="predicted"/>
<name>A0ABU6GGF6_9BACL</name>
<dbReference type="InterPro" id="IPR018540">
    <property type="entry name" value="Spo0E-like"/>
</dbReference>
<dbReference type="Proteomes" id="UP001344632">
    <property type="component" value="Unassembled WGS sequence"/>
</dbReference>
<sequence length="70" mass="8362">MNNSEDPQCSIEQERQRLYRMVEQYGAVRNPRVIRQSMVLDELINNYNRSHRTHCLNNQMLSKSRNVPAE</sequence>
<comment type="caution">
    <text evidence="1">The sequence shown here is derived from an EMBL/GenBank/DDBJ whole genome shotgun (WGS) entry which is preliminary data.</text>
</comment>
<dbReference type="RefSeq" id="WP_326085749.1">
    <property type="nucleotide sequence ID" value="NZ_JARLKZ010000002.1"/>
</dbReference>
<reference evidence="1 2" key="1">
    <citation type="submission" date="2023-03" db="EMBL/GenBank/DDBJ databases">
        <title>Bacillus Genome Sequencing.</title>
        <authorList>
            <person name="Dunlap C."/>
        </authorList>
    </citation>
    <scope>NUCLEOTIDE SEQUENCE [LARGE SCALE GENOMIC DNA]</scope>
    <source>
        <strain evidence="1 2">BD-525</strain>
    </source>
</reference>
<keyword evidence="2" id="KW-1185">Reference proteome</keyword>
<evidence type="ECO:0000313" key="1">
    <source>
        <dbReference type="EMBL" id="MEC0238815.1"/>
    </source>
</evidence>
<dbReference type="InterPro" id="IPR036638">
    <property type="entry name" value="HLH_DNA-bd_sf"/>
</dbReference>
<dbReference type="EMBL" id="JARLKZ010000002">
    <property type="protein sequence ID" value="MEC0238815.1"/>
    <property type="molecule type" value="Genomic_DNA"/>
</dbReference>
<dbReference type="InterPro" id="IPR037208">
    <property type="entry name" value="Spo0E-like_sf"/>
</dbReference>
<evidence type="ECO:0000313" key="2">
    <source>
        <dbReference type="Proteomes" id="UP001344632"/>
    </source>
</evidence>
<accession>A0ABU6GGF6</accession>